<dbReference type="InterPro" id="IPR001841">
    <property type="entry name" value="Znf_RING"/>
</dbReference>
<dbReference type="AlphaFoldDB" id="A0A6C0BKZ7"/>
<accession>A0A6C0BKZ7</accession>
<feature type="compositionally biased region" description="Acidic residues" evidence="1">
    <location>
        <begin position="149"/>
        <end position="160"/>
    </location>
</feature>
<dbReference type="SUPFAM" id="SSF57850">
    <property type="entry name" value="RING/U-box"/>
    <property type="match status" value="1"/>
</dbReference>
<name>A0A6C0BKZ7_9ZZZZ</name>
<evidence type="ECO:0000256" key="1">
    <source>
        <dbReference type="SAM" id="MobiDB-lite"/>
    </source>
</evidence>
<sequence length="387" mass="44142">MVEIEFYVQYNQHIYSVRISRRSHVGTLYQRILALLEISSRQVVYMIHNGQALGLPPKEFTQTLTNIGIQSGSMIFVILNHYPDLVTWSVPTTHRFYQQWLNAHTHHHEVIRSEDVIFDQILTHNYVPPPTPIPAPRHHTDPLMPSDPENQEDDGADGGDNDGTGEIVDEHDNGDPNPDTNLNPLIHPISTDTEASQLHGVDLLLNVTQQFDQDLQQFAPQDIQTAFLSLMRGTNSNSTPASPTLSNIMQTLNQSMDSFSQTIVNEHLTSPDIINFLITYQNHGHLTDVPVNLTQQQINRLKHTKYHLIKMTYCDEHHGEQPYDHCPITREPFRDDSDVIVLPCGHYFSTEGLQPWLSQHSIRCPCCNQDVRDQETRDQDANPNSEN</sequence>
<dbReference type="InterPro" id="IPR013083">
    <property type="entry name" value="Znf_RING/FYVE/PHD"/>
</dbReference>
<dbReference type="Pfam" id="PF13639">
    <property type="entry name" value="zf-RING_2"/>
    <property type="match status" value="1"/>
</dbReference>
<dbReference type="EMBL" id="MN739189">
    <property type="protein sequence ID" value="QHS92730.1"/>
    <property type="molecule type" value="Genomic_DNA"/>
</dbReference>
<evidence type="ECO:0000313" key="3">
    <source>
        <dbReference type="EMBL" id="QHS92730.1"/>
    </source>
</evidence>
<dbReference type="Gene3D" id="3.30.40.10">
    <property type="entry name" value="Zinc/RING finger domain, C3HC4 (zinc finger)"/>
    <property type="match status" value="1"/>
</dbReference>
<proteinExistence type="predicted"/>
<protein>
    <recommendedName>
        <fullName evidence="2">RING-type domain-containing protein</fullName>
    </recommendedName>
</protein>
<organism evidence="3">
    <name type="scientific">viral metagenome</name>
    <dbReference type="NCBI Taxonomy" id="1070528"/>
    <lineage>
        <taxon>unclassified sequences</taxon>
        <taxon>metagenomes</taxon>
        <taxon>organismal metagenomes</taxon>
    </lineage>
</organism>
<reference evidence="3" key="1">
    <citation type="journal article" date="2020" name="Nature">
        <title>Giant virus diversity and host interactions through global metagenomics.</title>
        <authorList>
            <person name="Schulz F."/>
            <person name="Roux S."/>
            <person name="Paez-Espino D."/>
            <person name="Jungbluth S."/>
            <person name="Walsh D.A."/>
            <person name="Denef V.J."/>
            <person name="McMahon K.D."/>
            <person name="Konstantinidis K.T."/>
            <person name="Eloe-Fadrosh E.A."/>
            <person name="Kyrpides N.C."/>
            <person name="Woyke T."/>
        </authorList>
    </citation>
    <scope>NUCLEOTIDE SEQUENCE</scope>
    <source>
        <strain evidence="3">GVMAG-M-3300014204-73</strain>
    </source>
</reference>
<evidence type="ECO:0000259" key="2">
    <source>
        <dbReference type="Pfam" id="PF13639"/>
    </source>
</evidence>
<feature type="region of interest" description="Disordered" evidence="1">
    <location>
        <begin position="128"/>
        <end position="187"/>
    </location>
</feature>
<feature type="domain" description="RING-type" evidence="2">
    <location>
        <begin position="325"/>
        <end position="368"/>
    </location>
</feature>